<dbReference type="Pfam" id="PF14054">
    <property type="entry name" value="DUF4249"/>
    <property type="match status" value="1"/>
</dbReference>
<evidence type="ECO:0000313" key="1">
    <source>
        <dbReference type="EMBL" id="TGE22867.1"/>
    </source>
</evidence>
<keyword evidence="2" id="KW-1185">Reference proteome</keyword>
<accession>A0A4Z0PYS0</accession>
<sequence>MDTITTIILRYCCYVAVAVGLSGCIQSYLPEVLLNPDSYLVVDGSINPRGITSIRLMRTRNLRDDTTIPVESKAVLYIEQEGGGRFPLTETAVAGTYTSAPLQLAPGARVRLSLKTQAQRDYVSDYIEVKITPEIDAVHWRIGPDGVQLYANTHDDTGTSRYYRWEYQETWKFTSAFHSHYKWTPTGIVYRTEDIFNCWDDENSTNVKLSNTTKLTKDVVADYPLQLLPSNSVKLRFRYSILVKQYALTAAEYAYWEALGKNTENIGSLYDALPTQLTGNVHALADAAEPVLGFVGAQSVTQQRLYIDRTELPADWHFDTGYNCELDVYPSPFAIRPNAFVFFSDGTFIPVDELSPGVAYKYGTVECIDCRIRGTNVKPAFWQD</sequence>
<name>A0A4Z0PYS0_9BACT</name>
<comment type="caution">
    <text evidence="1">The sequence shown here is derived from an EMBL/GenBank/DDBJ whole genome shotgun (WGS) entry which is preliminary data.</text>
</comment>
<dbReference type="InterPro" id="IPR025345">
    <property type="entry name" value="DUF4249"/>
</dbReference>
<reference evidence="1 2" key="1">
    <citation type="submission" date="2019-04" db="EMBL/GenBank/DDBJ databases">
        <authorList>
            <person name="Feng G."/>
            <person name="Zhang J."/>
            <person name="Zhu H."/>
        </authorList>
    </citation>
    <scope>NUCLEOTIDE SEQUENCE [LARGE SCALE GENOMIC DNA]</scope>
    <source>
        <strain evidence="1 2">9PBR-1</strain>
    </source>
</reference>
<evidence type="ECO:0000313" key="2">
    <source>
        <dbReference type="Proteomes" id="UP000298471"/>
    </source>
</evidence>
<dbReference type="EMBL" id="SRMB01000005">
    <property type="protein sequence ID" value="TGE22867.1"/>
    <property type="molecule type" value="Genomic_DNA"/>
</dbReference>
<gene>
    <name evidence="1" type="ORF">E5K02_21125</name>
</gene>
<organism evidence="1 2">
    <name type="scientific">Hymenobacter metallicola</name>
    <dbReference type="NCBI Taxonomy" id="2563114"/>
    <lineage>
        <taxon>Bacteria</taxon>
        <taxon>Pseudomonadati</taxon>
        <taxon>Bacteroidota</taxon>
        <taxon>Cytophagia</taxon>
        <taxon>Cytophagales</taxon>
        <taxon>Hymenobacteraceae</taxon>
        <taxon>Hymenobacter</taxon>
    </lineage>
</organism>
<dbReference type="OrthoDB" id="1062680at2"/>
<dbReference type="AlphaFoldDB" id="A0A4Z0PYS0"/>
<proteinExistence type="predicted"/>
<protein>
    <submittedName>
        <fullName evidence="1">DUF4249 domain-containing protein</fullName>
    </submittedName>
</protein>
<dbReference type="Proteomes" id="UP000298471">
    <property type="component" value="Unassembled WGS sequence"/>
</dbReference>